<dbReference type="AlphaFoldDB" id="A0A8K0JFS7"/>
<evidence type="ECO:0000256" key="2">
    <source>
        <dbReference type="ARBA" id="ARBA00022695"/>
    </source>
</evidence>
<dbReference type="CDD" id="cd01647">
    <property type="entry name" value="RT_LTR"/>
    <property type="match status" value="1"/>
</dbReference>
<dbReference type="SUPFAM" id="SSF53098">
    <property type="entry name" value="Ribonuclease H-like"/>
    <property type="match status" value="1"/>
</dbReference>
<evidence type="ECO:0000256" key="1">
    <source>
        <dbReference type="ARBA" id="ARBA00022679"/>
    </source>
</evidence>
<dbReference type="GO" id="GO:0003723">
    <property type="term" value="F:RNA binding"/>
    <property type="evidence" value="ECO:0007669"/>
    <property type="project" value="UniProtKB-KW"/>
</dbReference>
<name>A0A8K0JFS7_9TREE</name>
<dbReference type="PANTHER" id="PTHR37984">
    <property type="entry name" value="PROTEIN CBG26694"/>
    <property type="match status" value="1"/>
</dbReference>
<keyword evidence="9" id="KW-1185">Reference proteome</keyword>
<dbReference type="GO" id="GO:0005634">
    <property type="term" value="C:nucleus"/>
    <property type="evidence" value="ECO:0007669"/>
    <property type="project" value="UniProtKB-ARBA"/>
</dbReference>
<keyword evidence="5" id="KW-0694">RNA-binding</keyword>
<dbReference type="EMBL" id="JABELV010000171">
    <property type="protein sequence ID" value="KAG7528696.1"/>
    <property type="molecule type" value="Genomic_DNA"/>
</dbReference>
<comment type="caution">
    <text evidence="8">The sequence shown here is derived from an EMBL/GenBank/DDBJ whole genome shotgun (WGS) entry which is preliminary data.</text>
</comment>
<evidence type="ECO:0000256" key="6">
    <source>
        <dbReference type="ARBA" id="ARBA00023268"/>
    </source>
</evidence>
<keyword evidence="4" id="KW-0378">Hydrolase</keyword>
<organism evidence="8 9">
    <name type="scientific">Filobasidium floriforme</name>
    <dbReference type="NCBI Taxonomy" id="5210"/>
    <lineage>
        <taxon>Eukaryota</taxon>
        <taxon>Fungi</taxon>
        <taxon>Dikarya</taxon>
        <taxon>Basidiomycota</taxon>
        <taxon>Agaricomycotina</taxon>
        <taxon>Tremellomycetes</taxon>
        <taxon>Filobasidiales</taxon>
        <taxon>Filobasidiaceae</taxon>
        <taxon>Filobasidium</taxon>
    </lineage>
</organism>
<dbReference type="Pfam" id="PF17919">
    <property type="entry name" value="RT_RNaseH_2"/>
    <property type="match status" value="1"/>
</dbReference>
<keyword evidence="4" id="KW-0255">Endonuclease</keyword>
<dbReference type="InterPro" id="IPR036397">
    <property type="entry name" value="RNaseH_sf"/>
</dbReference>
<dbReference type="InterPro" id="IPR012337">
    <property type="entry name" value="RNaseH-like_sf"/>
</dbReference>
<keyword evidence="2" id="KW-0548">Nucleotidyltransferase</keyword>
<keyword evidence="3" id="KW-0540">Nuclease</keyword>
<dbReference type="GO" id="GO:0004519">
    <property type="term" value="F:endonuclease activity"/>
    <property type="evidence" value="ECO:0007669"/>
    <property type="project" value="UniProtKB-KW"/>
</dbReference>
<dbReference type="SUPFAM" id="SSF56672">
    <property type="entry name" value="DNA/RNA polymerases"/>
    <property type="match status" value="1"/>
</dbReference>
<gene>
    <name evidence="8" type="ORF">FFLO_05991</name>
</gene>
<dbReference type="PROSITE" id="PS50994">
    <property type="entry name" value="INTEGRASE"/>
    <property type="match status" value="1"/>
</dbReference>
<feature type="domain" description="Integrase catalytic" evidence="7">
    <location>
        <begin position="898"/>
        <end position="1066"/>
    </location>
</feature>
<evidence type="ECO:0000313" key="9">
    <source>
        <dbReference type="Proteomes" id="UP000812966"/>
    </source>
</evidence>
<accession>A0A8K0JFS7</accession>
<dbReference type="InterPro" id="IPR021109">
    <property type="entry name" value="Peptidase_aspartic_dom_sf"/>
</dbReference>
<dbReference type="Proteomes" id="UP000812966">
    <property type="component" value="Unassembled WGS sequence"/>
</dbReference>
<reference evidence="8" key="1">
    <citation type="submission" date="2020-04" db="EMBL/GenBank/DDBJ databases">
        <title>Analysis of mating type loci in Filobasidium floriforme.</title>
        <authorList>
            <person name="Nowrousian M."/>
        </authorList>
    </citation>
    <scope>NUCLEOTIDE SEQUENCE</scope>
    <source>
        <strain evidence="8">CBS 6242</strain>
    </source>
</reference>
<evidence type="ECO:0000256" key="4">
    <source>
        <dbReference type="ARBA" id="ARBA00022759"/>
    </source>
</evidence>
<evidence type="ECO:0000256" key="5">
    <source>
        <dbReference type="ARBA" id="ARBA00022884"/>
    </source>
</evidence>
<dbReference type="Gene3D" id="1.10.340.70">
    <property type="match status" value="1"/>
</dbReference>
<evidence type="ECO:0000256" key="3">
    <source>
        <dbReference type="ARBA" id="ARBA00022722"/>
    </source>
</evidence>
<keyword evidence="1" id="KW-0808">Transferase</keyword>
<evidence type="ECO:0000259" key="7">
    <source>
        <dbReference type="PROSITE" id="PS50994"/>
    </source>
</evidence>
<dbReference type="Pfam" id="PF17921">
    <property type="entry name" value="Integrase_H2C2"/>
    <property type="match status" value="1"/>
</dbReference>
<proteinExistence type="predicted"/>
<dbReference type="Gene3D" id="2.40.70.10">
    <property type="entry name" value="Acid Proteases"/>
    <property type="match status" value="1"/>
</dbReference>
<dbReference type="InterPro" id="IPR050951">
    <property type="entry name" value="Retrovirus_Pol_polyprotein"/>
</dbReference>
<dbReference type="GO" id="GO:0016779">
    <property type="term" value="F:nucleotidyltransferase activity"/>
    <property type="evidence" value="ECO:0007669"/>
    <property type="project" value="UniProtKB-KW"/>
</dbReference>
<dbReference type="Gene3D" id="3.30.70.270">
    <property type="match status" value="2"/>
</dbReference>
<dbReference type="InterPro" id="IPR041577">
    <property type="entry name" value="RT_RNaseH_2"/>
</dbReference>
<sequence>MDSMALVSAMDLSFFGKHQAGLGTLRESNRILRMADGSKRKSAGRVKANFILNYEGGQIKAPFTMEVVEANESWDILFGLPLLVQTKATIDFGNRLLKITGGGIQRSFPAYEPVTEAADEAALCAVGFEDRGEDEEGQLPENIDTGCEDRAEQILAQIKIGSDLDENQRRRVEDFVRTHHQAWALSLKELEPADVEPARIQIDSSISLPREPTQRMSRNEAAAASAYVDILLDAKLIRPIDPWDVRCVSNIIMVPKKVDQPSEESVTSRLDEALLDQVKEGQIGTPPCTGLALPVPARIRDLIPGPPLVSFAAMDVSESPDAAEINGSGPCEPENKKQDLTKLYRMVFNFKPLNRAAKCAPYMPGNMQELIAKTSGKRYISVANQLGAFYSFPLHEDSQPWTSFFVPSRGHFCHTRMAQGLAGSPATMQTGAAKAYAGILGSTAEIWMDDLFTSANDFDTHLQQLKDLASRAIANKLRWSPSKTQLFMSEAKIGGQIVDHRGVRADPEKVSAIMNLPAPVTALQALSFVNRAAHFRRSIPGFSAIAAPITDLTRKVYSGTRSVKGALKRALETTDVRPQWGEREQEAFENLKRALSDMVMTVAPRYDGRPFHIEVDACAEGFGAHLYQKEKESDSAGETIEFASRRTSEREQNSHSFILELKCVKWALERFRPLVHGQKVVLHTDCQAVKDLLNNEKPTFQRASWKDSILNSGADIQFVHKAGKDNVIADYLSRNAIGSRPKDDIEARNEFKGVPNDICAIQIAWMDGESEDDEKLRNRFKGDDLYPIVCFLTKLINSDSDMVTKKAALFWVRSGKLMTRNKGMGNEMEVLPSKEGLLMANKGHEECGHFGKEITMRHIQRTHSWMSIRKDIAQAIEECEICRKFGPRLRNSLLRETLRYTPFELVAMDYLFMPRTSIEGYKIALIAVDSCSKFIFAWCFNKDPSSETCIVALSDMAQKWMMPKEIVVDNQFMTRKIKAFLEGKASLTPAAPFAHVPLAENANHLVLDRLRRICRIGPDLGAELLTDEEAFEIWPNRLQLAVAALNDRKLDSLGGYSPRELLFGQMDERSIPALAGPFAQNADNMRREAMAARDTEAMKRQKPDAKQIRPFYIGQLVQVYDPRKDDTHESIRKLKTKWSGPYRIINISRSSAWLSSPDGDPAGRAGFDRLRPWRGVVNMRREEEDG</sequence>
<protein>
    <recommendedName>
        <fullName evidence="7">Integrase catalytic domain-containing protein</fullName>
    </recommendedName>
</protein>
<dbReference type="InterPro" id="IPR001584">
    <property type="entry name" value="Integrase_cat-core"/>
</dbReference>
<dbReference type="Pfam" id="PF00078">
    <property type="entry name" value="RVT_1"/>
    <property type="match status" value="1"/>
</dbReference>
<dbReference type="InterPro" id="IPR043502">
    <property type="entry name" value="DNA/RNA_pol_sf"/>
</dbReference>
<keyword evidence="6" id="KW-0511">Multifunctional enzyme</keyword>
<dbReference type="InterPro" id="IPR043128">
    <property type="entry name" value="Rev_trsase/Diguanyl_cyclase"/>
</dbReference>
<evidence type="ECO:0000313" key="8">
    <source>
        <dbReference type="EMBL" id="KAG7528696.1"/>
    </source>
</evidence>
<dbReference type="PANTHER" id="PTHR37984:SF5">
    <property type="entry name" value="PROTEIN NYNRIN-LIKE"/>
    <property type="match status" value="1"/>
</dbReference>
<dbReference type="InterPro" id="IPR000477">
    <property type="entry name" value="RT_dom"/>
</dbReference>
<dbReference type="CDD" id="cd09274">
    <property type="entry name" value="RNase_HI_RT_Ty3"/>
    <property type="match status" value="1"/>
</dbReference>
<dbReference type="GO" id="GO:0015074">
    <property type="term" value="P:DNA integration"/>
    <property type="evidence" value="ECO:0007669"/>
    <property type="project" value="InterPro"/>
</dbReference>
<dbReference type="InterPro" id="IPR041588">
    <property type="entry name" value="Integrase_H2C2"/>
</dbReference>
<dbReference type="Gene3D" id="3.30.420.10">
    <property type="entry name" value="Ribonuclease H-like superfamily/Ribonuclease H"/>
    <property type="match status" value="1"/>
</dbReference>